<evidence type="ECO:0000256" key="2">
    <source>
        <dbReference type="ARBA" id="ARBA00009256"/>
    </source>
</evidence>
<dbReference type="InterPro" id="IPR014729">
    <property type="entry name" value="Rossmann-like_a/b/a_fold"/>
</dbReference>
<dbReference type="FunFam" id="3.40.50.620:FF:000013">
    <property type="entry name" value="Pantothenate synthetase"/>
    <property type="match status" value="1"/>
</dbReference>
<gene>
    <name evidence="8" type="primary">panC</name>
    <name evidence="9" type="ORF">F8153_07480</name>
</gene>
<accession>A0A833HP42</accession>
<comment type="caution">
    <text evidence="9">The sequence shown here is derived from an EMBL/GenBank/DDBJ whole genome shotgun (WGS) entry which is preliminary data.</text>
</comment>
<dbReference type="HAMAP" id="MF_00158">
    <property type="entry name" value="PanC"/>
    <property type="match status" value="1"/>
</dbReference>
<feature type="active site" description="Proton donor" evidence="8">
    <location>
        <position position="37"/>
    </location>
</feature>
<dbReference type="OrthoDB" id="9773087at2"/>
<feature type="binding site" evidence="8">
    <location>
        <position position="153"/>
    </location>
    <ligand>
        <name>(R)-pantoate</name>
        <dbReference type="ChEBI" id="CHEBI:15980"/>
    </ligand>
</feature>
<evidence type="ECO:0000256" key="5">
    <source>
        <dbReference type="ARBA" id="ARBA00022741"/>
    </source>
</evidence>
<feature type="binding site" evidence="8">
    <location>
        <position position="176"/>
    </location>
    <ligand>
        <name>ATP</name>
        <dbReference type="ChEBI" id="CHEBI:30616"/>
    </ligand>
</feature>
<keyword evidence="6 8" id="KW-0067">ATP-binding</keyword>
<dbReference type="AlphaFoldDB" id="A0A833HP42"/>
<dbReference type="EMBL" id="WBZB01000022">
    <property type="protein sequence ID" value="KAB3530251.1"/>
    <property type="molecule type" value="Genomic_DNA"/>
</dbReference>
<dbReference type="Pfam" id="PF02569">
    <property type="entry name" value="Pantoate_ligase"/>
    <property type="match status" value="1"/>
</dbReference>
<dbReference type="NCBIfam" id="TIGR00018">
    <property type="entry name" value="panC"/>
    <property type="match status" value="1"/>
</dbReference>
<protein>
    <recommendedName>
        <fullName evidence="8">Pantothenate synthetase</fullName>
        <shortName evidence="8">PS</shortName>
        <ecNumber evidence="8">6.3.2.1</ecNumber>
    </recommendedName>
    <alternativeName>
        <fullName evidence="8">Pantoate--beta-alanine ligase</fullName>
    </alternativeName>
    <alternativeName>
        <fullName evidence="8">Pantoate-activating enzyme</fullName>
    </alternativeName>
</protein>
<evidence type="ECO:0000313" key="10">
    <source>
        <dbReference type="Proteomes" id="UP000465601"/>
    </source>
</evidence>
<evidence type="ECO:0000256" key="4">
    <source>
        <dbReference type="ARBA" id="ARBA00022655"/>
    </source>
</evidence>
<dbReference type="Gene3D" id="3.40.50.620">
    <property type="entry name" value="HUPs"/>
    <property type="match status" value="1"/>
</dbReference>
<keyword evidence="4 8" id="KW-0566">Pantothenate biosynthesis</keyword>
<comment type="similarity">
    <text evidence="2 8">Belongs to the pantothenate synthetase family.</text>
</comment>
<dbReference type="RefSeq" id="WP_151865736.1">
    <property type="nucleotide sequence ID" value="NZ_WBZB01000022.1"/>
</dbReference>
<keyword evidence="3 8" id="KW-0436">Ligase</keyword>
<dbReference type="EC" id="6.3.2.1" evidence="8"/>
<dbReference type="GO" id="GO:0005524">
    <property type="term" value="F:ATP binding"/>
    <property type="evidence" value="ECO:0007669"/>
    <property type="project" value="UniProtKB-KW"/>
</dbReference>
<feature type="binding site" evidence="8">
    <location>
        <begin position="30"/>
        <end position="37"/>
    </location>
    <ligand>
        <name>ATP</name>
        <dbReference type="ChEBI" id="CHEBI:30616"/>
    </ligand>
</feature>
<dbReference type="InterPro" id="IPR003721">
    <property type="entry name" value="Pantoate_ligase"/>
</dbReference>
<comment type="subunit">
    <text evidence="8">Homodimer.</text>
</comment>
<comment type="miscellaneous">
    <text evidence="8">The reaction proceeds by a bi uni uni bi ping pong mechanism.</text>
</comment>
<reference evidence="9 10" key="1">
    <citation type="submission" date="2019-10" db="EMBL/GenBank/DDBJ databases">
        <title>Alkaliphilus serpentinus sp. nov. and Alkaliphilus pronyensis sp. nov., two novel anaerobic alkaliphilic species isolated from the serpentinized-hosted hydrothermal field of the Prony Bay (New Caledonia).</title>
        <authorList>
            <person name="Postec A."/>
        </authorList>
    </citation>
    <scope>NUCLEOTIDE SEQUENCE [LARGE SCALE GENOMIC DNA]</scope>
    <source>
        <strain evidence="9 10">LacT</strain>
    </source>
</reference>
<dbReference type="InterPro" id="IPR004821">
    <property type="entry name" value="Cyt_trans-like"/>
</dbReference>
<dbReference type="NCBIfam" id="TIGR00125">
    <property type="entry name" value="cyt_tran_rel"/>
    <property type="match status" value="1"/>
</dbReference>
<sequence length="281" mass="31902">MQIITTVKEMKGIVKNHKALGETIGFVPTMGYLHQGHRSLIERARKENDLVVVSIFVNPTQFGANEDFDIYPRDIDRDSQLTREAGGDYIFHPSADEIYPMGYRTYVEVTDITNILCGGSRPGHFKGVTTVVHKLFQIVSPTRNYFGLKDAQQVAVIQTMVEDLFMDIEIVPCPIIREIDGLAMSSRNVYLSDEDRKAALMISRSLFHAKEAVEKGERNIEKIKKMIRYLLSEEPLLKPEYVEAVSFPRLELMDFIEGRVLIALAVKVGKVRLIDNIIVEV</sequence>
<dbReference type="CDD" id="cd00560">
    <property type="entry name" value="PanC"/>
    <property type="match status" value="1"/>
</dbReference>
<dbReference type="Proteomes" id="UP000465601">
    <property type="component" value="Unassembled WGS sequence"/>
</dbReference>
<keyword evidence="5 8" id="KW-0547">Nucleotide-binding</keyword>
<dbReference type="PANTHER" id="PTHR21299">
    <property type="entry name" value="CYTIDYLATE KINASE/PANTOATE-BETA-ALANINE LIGASE"/>
    <property type="match status" value="1"/>
</dbReference>
<evidence type="ECO:0000313" key="9">
    <source>
        <dbReference type="EMBL" id="KAB3530251.1"/>
    </source>
</evidence>
<dbReference type="Gene3D" id="3.30.1300.10">
    <property type="entry name" value="Pantoate-beta-alanine ligase, C-terminal domain"/>
    <property type="match status" value="1"/>
</dbReference>
<organism evidence="9 10">
    <name type="scientific">Alkaliphilus serpentinus</name>
    <dbReference type="NCBI Taxonomy" id="1482731"/>
    <lineage>
        <taxon>Bacteria</taxon>
        <taxon>Bacillati</taxon>
        <taxon>Bacillota</taxon>
        <taxon>Clostridia</taxon>
        <taxon>Peptostreptococcales</taxon>
        <taxon>Natronincolaceae</taxon>
        <taxon>Alkaliphilus</taxon>
    </lineage>
</organism>
<dbReference type="UniPathway" id="UPA00028">
    <property type="reaction ID" value="UER00005"/>
</dbReference>
<name>A0A833HP42_9FIRM</name>
<dbReference type="InterPro" id="IPR042176">
    <property type="entry name" value="Pantoate_ligase_C"/>
</dbReference>
<keyword evidence="10" id="KW-1185">Reference proteome</keyword>
<comment type="function">
    <text evidence="8">Catalyzes the condensation of pantoate with beta-alanine in an ATP-dependent reaction via a pantoyl-adenylate intermediate.</text>
</comment>
<evidence type="ECO:0000256" key="7">
    <source>
        <dbReference type="ARBA" id="ARBA00048258"/>
    </source>
</evidence>
<dbReference type="GO" id="GO:0015940">
    <property type="term" value="P:pantothenate biosynthetic process"/>
    <property type="evidence" value="ECO:0007669"/>
    <property type="project" value="UniProtKB-UniRule"/>
</dbReference>
<feature type="binding site" evidence="8">
    <location>
        <position position="61"/>
    </location>
    <ligand>
        <name>(R)-pantoate</name>
        <dbReference type="ChEBI" id="CHEBI:15980"/>
    </ligand>
</feature>
<feature type="binding site" evidence="8">
    <location>
        <position position="61"/>
    </location>
    <ligand>
        <name>beta-alanine</name>
        <dbReference type="ChEBI" id="CHEBI:57966"/>
    </ligand>
</feature>
<keyword evidence="8" id="KW-0963">Cytoplasm</keyword>
<comment type="catalytic activity">
    <reaction evidence="7 8">
        <text>(R)-pantoate + beta-alanine + ATP = (R)-pantothenate + AMP + diphosphate + H(+)</text>
        <dbReference type="Rhea" id="RHEA:10912"/>
        <dbReference type="ChEBI" id="CHEBI:15378"/>
        <dbReference type="ChEBI" id="CHEBI:15980"/>
        <dbReference type="ChEBI" id="CHEBI:29032"/>
        <dbReference type="ChEBI" id="CHEBI:30616"/>
        <dbReference type="ChEBI" id="CHEBI:33019"/>
        <dbReference type="ChEBI" id="CHEBI:57966"/>
        <dbReference type="ChEBI" id="CHEBI:456215"/>
        <dbReference type="EC" id="6.3.2.1"/>
    </reaction>
</comment>
<dbReference type="SUPFAM" id="SSF52374">
    <property type="entry name" value="Nucleotidylyl transferase"/>
    <property type="match status" value="1"/>
</dbReference>
<evidence type="ECO:0000256" key="8">
    <source>
        <dbReference type="HAMAP-Rule" id="MF_00158"/>
    </source>
</evidence>
<dbReference type="FunFam" id="3.30.1300.10:FF:000001">
    <property type="entry name" value="Pantothenate synthetase"/>
    <property type="match status" value="1"/>
</dbReference>
<dbReference type="GO" id="GO:0005829">
    <property type="term" value="C:cytosol"/>
    <property type="evidence" value="ECO:0007669"/>
    <property type="project" value="TreeGrafter"/>
</dbReference>
<comment type="pathway">
    <text evidence="1 8">Cofactor biosynthesis; (R)-pantothenate biosynthesis; (R)-pantothenate from (R)-pantoate and beta-alanine: step 1/1.</text>
</comment>
<proteinExistence type="inferred from homology"/>
<evidence type="ECO:0000256" key="3">
    <source>
        <dbReference type="ARBA" id="ARBA00022598"/>
    </source>
</evidence>
<dbReference type="GO" id="GO:0004592">
    <property type="term" value="F:pantoate-beta-alanine ligase activity"/>
    <property type="evidence" value="ECO:0007669"/>
    <property type="project" value="UniProtKB-UniRule"/>
</dbReference>
<comment type="subcellular location">
    <subcellularLocation>
        <location evidence="8">Cytoplasm</location>
    </subcellularLocation>
</comment>
<dbReference type="PANTHER" id="PTHR21299:SF1">
    <property type="entry name" value="PANTOATE--BETA-ALANINE LIGASE"/>
    <property type="match status" value="1"/>
</dbReference>
<feature type="binding site" evidence="8">
    <location>
        <begin position="184"/>
        <end position="187"/>
    </location>
    <ligand>
        <name>ATP</name>
        <dbReference type="ChEBI" id="CHEBI:30616"/>
    </ligand>
</feature>
<evidence type="ECO:0000256" key="1">
    <source>
        <dbReference type="ARBA" id="ARBA00004990"/>
    </source>
</evidence>
<evidence type="ECO:0000256" key="6">
    <source>
        <dbReference type="ARBA" id="ARBA00022840"/>
    </source>
</evidence>
<feature type="binding site" evidence="8">
    <location>
        <begin position="147"/>
        <end position="150"/>
    </location>
    <ligand>
        <name>ATP</name>
        <dbReference type="ChEBI" id="CHEBI:30616"/>
    </ligand>
</feature>